<evidence type="ECO:0000256" key="14">
    <source>
        <dbReference type="PIRNR" id="PIRNR004930"/>
    </source>
</evidence>
<organism evidence="17 18">
    <name type="scientific">Dekkera bruxellensis</name>
    <name type="common">Brettanomyces custersii</name>
    <dbReference type="NCBI Taxonomy" id="5007"/>
    <lineage>
        <taxon>Eukaryota</taxon>
        <taxon>Fungi</taxon>
        <taxon>Dikarya</taxon>
        <taxon>Ascomycota</taxon>
        <taxon>Saccharomycotina</taxon>
        <taxon>Pichiomycetes</taxon>
        <taxon>Pichiales</taxon>
        <taxon>Pichiaceae</taxon>
        <taxon>Brettanomyces</taxon>
    </lineage>
</organism>
<feature type="binding site" evidence="15">
    <location>
        <position position="155"/>
    </location>
    <ligand>
        <name>L-threonine</name>
        <dbReference type="ChEBI" id="CHEBI:57926"/>
    </ligand>
</feature>
<feature type="binding site" evidence="15">
    <location>
        <position position="215"/>
    </location>
    <ligand>
        <name>L-threonine</name>
        <dbReference type="ChEBI" id="CHEBI:57926"/>
    </ligand>
</feature>
<comment type="caution">
    <text evidence="17">The sequence shown here is derived from an EMBL/GenBank/DDBJ whole genome shotgun (WGS) entry which is preliminary data.</text>
</comment>
<comment type="subcellular location">
    <subcellularLocation>
        <location evidence="1 14">Cytoplasm</location>
    </subcellularLocation>
</comment>
<feature type="binding site" evidence="15">
    <location>
        <position position="88"/>
    </location>
    <ligand>
        <name>ATP</name>
        <dbReference type="ChEBI" id="CHEBI:30616"/>
    </ligand>
</feature>
<dbReference type="PIRSF" id="PIRSF004930">
    <property type="entry name" value="Tln_factor_SUA5"/>
    <property type="match status" value="1"/>
</dbReference>
<feature type="binding site" evidence="15">
    <location>
        <position position="84"/>
    </location>
    <ligand>
        <name>ATP</name>
        <dbReference type="ChEBI" id="CHEBI:30616"/>
    </ligand>
</feature>
<dbReference type="FunFam" id="3.90.870.10:FF:000008">
    <property type="entry name" value="Threonylcarbamoyl-AMP synthase"/>
    <property type="match status" value="1"/>
</dbReference>
<gene>
    <name evidence="17" type="ORF">HII12_000628</name>
</gene>
<evidence type="ECO:0000313" key="17">
    <source>
        <dbReference type="EMBL" id="KAF6015767.1"/>
    </source>
</evidence>
<dbReference type="InterPro" id="IPR017945">
    <property type="entry name" value="DHBP_synth_RibB-like_a/b_dom"/>
</dbReference>
<reference evidence="17 18" key="1">
    <citation type="journal article" date="2020" name="Appl. Microbiol. Biotechnol.">
        <title>Targeted gene deletion in Brettanomyces bruxellensis with an expression-free CRISPR-Cas9 system.</title>
        <authorList>
            <person name="Varela C."/>
            <person name="Bartel C."/>
            <person name="Onetto C."/>
            <person name="Borneman A."/>
        </authorList>
    </citation>
    <scope>NUCLEOTIDE SEQUENCE [LARGE SCALE GENOMIC DNA]</scope>
    <source>
        <strain evidence="17 18">AWRI1613</strain>
    </source>
</reference>
<evidence type="ECO:0000256" key="2">
    <source>
        <dbReference type="ARBA" id="ARBA00007663"/>
    </source>
</evidence>
<feature type="binding site" evidence="15">
    <location>
        <position position="185"/>
    </location>
    <ligand>
        <name>ATP</name>
        <dbReference type="ChEBI" id="CHEBI:30616"/>
    </ligand>
</feature>
<feature type="binding site" evidence="15">
    <location>
        <position position="175"/>
    </location>
    <ligand>
        <name>L-threonine</name>
        <dbReference type="ChEBI" id="CHEBI:57926"/>
    </ligand>
</feature>
<feature type="binding site" evidence="15">
    <location>
        <position position="229"/>
    </location>
    <ligand>
        <name>ATP</name>
        <dbReference type="ChEBI" id="CHEBI:30616"/>
    </ligand>
</feature>
<keyword evidence="7 14" id="KW-0819">tRNA processing</keyword>
<feature type="binding site" evidence="15">
    <location>
        <position position="273"/>
    </location>
    <ligand>
        <name>ATP</name>
        <dbReference type="ChEBI" id="CHEBI:30616"/>
    </ligand>
</feature>
<evidence type="ECO:0000256" key="10">
    <source>
        <dbReference type="ARBA" id="ARBA00022840"/>
    </source>
</evidence>
<protein>
    <recommendedName>
        <fullName evidence="4 14">Threonylcarbamoyl-AMP synthase</fullName>
        <shortName evidence="14">TC-AMP synthase</shortName>
        <ecNumber evidence="3 14">2.7.7.87</ecNumber>
    </recommendedName>
    <alternativeName>
        <fullName evidence="11 14">L-threonylcarbamoyladenylate synthase</fullName>
    </alternativeName>
</protein>
<keyword evidence="9 14" id="KW-0547">Nucleotide-binding</keyword>
<dbReference type="EMBL" id="JABCYN010000008">
    <property type="protein sequence ID" value="KAF6015767.1"/>
    <property type="molecule type" value="Genomic_DNA"/>
</dbReference>
<evidence type="ECO:0000259" key="16">
    <source>
        <dbReference type="PROSITE" id="PS51163"/>
    </source>
</evidence>
<keyword evidence="6 14" id="KW-0808">Transferase</keyword>
<evidence type="ECO:0000256" key="12">
    <source>
        <dbReference type="ARBA" id="ARBA00048366"/>
    </source>
</evidence>
<dbReference type="SUPFAM" id="SSF55821">
    <property type="entry name" value="YrdC/RibB"/>
    <property type="match status" value="1"/>
</dbReference>
<evidence type="ECO:0000256" key="13">
    <source>
        <dbReference type="ARBA" id="ARBA00056339"/>
    </source>
</evidence>
<evidence type="ECO:0000256" key="15">
    <source>
        <dbReference type="PIRSR" id="PIRSR004930-1"/>
    </source>
</evidence>
<dbReference type="InterPro" id="IPR038385">
    <property type="entry name" value="Sua5/YwlC_C"/>
</dbReference>
<dbReference type="GO" id="GO:0000049">
    <property type="term" value="F:tRNA binding"/>
    <property type="evidence" value="ECO:0007669"/>
    <property type="project" value="TreeGrafter"/>
</dbReference>
<dbReference type="Proteomes" id="UP000568158">
    <property type="component" value="Unassembled WGS sequence"/>
</dbReference>
<dbReference type="InterPro" id="IPR010923">
    <property type="entry name" value="T(6)A37_SUA5"/>
</dbReference>
<dbReference type="GO" id="GO:0003725">
    <property type="term" value="F:double-stranded RNA binding"/>
    <property type="evidence" value="ECO:0007669"/>
    <property type="project" value="UniProtKB-UniRule"/>
</dbReference>
<name>A0A8H6BQ92_DEKBR</name>
<comment type="catalytic activity">
    <reaction evidence="12 14">
        <text>L-threonine + hydrogencarbonate + ATP = L-threonylcarbamoyladenylate + diphosphate + H2O</text>
        <dbReference type="Rhea" id="RHEA:36407"/>
        <dbReference type="ChEBI" id="CHEBI:15377"/>
        <dbReference type="ChEBI" id="CHEBI:17544"/>
        <dbReference type="ChEBI" id="CHEBI:30616"/>
        <dbReference type="ChEBI" id="CHEBI:33019"/>
        <dbReference type="ChEBI" id="CHEBI:57926"/>
        <dbReference type="ChEBI" id="CHEBI:73682"/>
        <dbReference type="EC" id="2.7.7.87"/>
    </reaction>
</comment>
<dbReference type="InterPro" id="IPR005145">
    <property type="entry name" value="Sua5_C"/>
</dbReference>
<dbReference type="PANTHER" id="PTHR17490">
    <property type="entry name" value="SUA5"/>
    <property type="match status" value="1"/>
</dbReference>
<dbReference type="PANTHER" id="PTHR17490:SF16">
    <property type="entry name" value="THREONYLCARBAMOYL-AMP SYNTHASE"/>
    <property type="match status" value="1"/>
</dbReference>
<evidence type="ECO:0000256" key="11">
    <source>
        <dbReference type="ARBA" id="ARBA00029774"/>
    </source>
</evidence>
<evidence type="ECO:0000256" key="3">
    <source>
        <dbReference type="ARBA" id="ARBA00012584"/>
    </source>
</evidence>
<accession>A0A8H6BQ92</accession>
<dbReference type="Gene3D" id="3.90.870.10">
    <property type="entry name" value="DHBP synthase"/>
    <property type="match status" value="1"/>
</dbReference>
<feature type="binding site" evidence="15">
    <location>
        <position position="177"/>
    </location>
    <ligand>
        <name>ATP</name>
        <dbReference type="ChEBI" id="CHEBI:30616"/>
    </ligand>
</feature>
<comment type="similarity">
    <text evidence="2 14">Belongs to the SUA5 family.</text>
</comment>
<dbReference type="GO" id="GO:0061710">
    <property type="term" value="F:L-threonylcarbamoyladenylate synthase"/>
    <property type="evidence" value="ECO:0007669"/>
    <property type="project" value="UniProtKB-EC"/>
</dbReference>
<proteinExistence type="inferred from homology"/>
<dbReference type="AlphaFoldDB" id="A0A8H6BQ92"/>
<keyword evidence="5 14" id="KW-0963">Cytoplasm</keyword>
<dbReference type="GO" id="GO:0005737">
    <property type="term" value="C:cytoplasm"/>
    <property type="evidence" value="ECO:0007669"/>
    <property type="project" value="UniProtKB-SubCell"/>
</dbReference>
<dbReference type="GO" id="GO:0002949">
    <property type="term" value="P:tRNA threonylcarbamoyladenosine modification"/>
    <property type="evidence" value="ECO:0007669"/>
    <property type="project" value="UniProtKB-ARBA"/>
</dbReference>
<evidence type="ECO:0000256" key="9">
    <source>
        <dbReference type="ARBA" id="ARBA00022741"/>
    </source>
</evidence>
<dbReference type="GO" id="GO:0005524">
    <property type="term" value="F:ATP binding"/>
    <property type="evidence" value="ECO:0007669"/>
    <property type="project" value="UniProtKB-UniRule"/>
</dbReference>
<evidence type="ECO:0000256" key="7">
    <source>
        <dbReference type="ARBA" id="ARBA00022694"/>
    </source>
</evidence>
<feature type="binding site" evidence="15">
    <location>
        <position position="61"/>
    </location>
    <ligand>
        <name>L-threonine</name>
        <dbReference type="ChEBI" id="CHEBI:57926"/>
    </ligand>
</feature>
<evidence type="ECO:0000256" key="4">
    <source>
        <dbReference type="ARBA" id="ARBA00015492"/>
    </source>
</evidence>
<dbReference type="PROSITE" id="PS51163">
    <property type="entry name" value="YRDC"/>
    <property type="match status" value="1"/>
</dbReference>
<dbReference type="EC" id="2.7.7.87" evidence="3 14"/>
<keyword evidence="10 14" id="KW-0067">ATP-binding</keyword>
<dbReference type="InterPro" id="IPR050156">
    <property type="entry name" value="TC-AMP_synthase_SUA5"/>
</dbReference>
<comment type="function">
    <text evidence="13">Required for the formation of a threonylcarbamoyl group on adenosine at position 37 (t(6)A37) in tRNAs that read codons beginning with adenine. Likely catalyzes the conversion of L-threonine, HCO(3)(-)/CO(2) and ATP to give threonylcarbamoyl-AMP (TC-AMP) as the acyladenylate intermediate, with the release of diphosphate. Required for normal translation, by ensuring translation fidelity at the level of codon recognition, appropriate translation initiation selection and maintenance of reading frame. Also involved in telomere replication. Binds to single-stranded telomeric (ssTG) DNA and positively regulates telomere length.</text>
</comment>
<evidence type="ECO:0000256" key="8">
    <source>
        <dbReference type="ARBA" id="ARBA00022695"/>
    </source>
</evidence>
<dbReference type="InterPro" id="IPR006070">
    <property type="entry name" value="Sua5-like_dom"/>
</dbReference>
<dbReference type="NCBIfam" id="TIGR00057">
    <property type="entry name" value="L-threonylcarbamoyladenylate synthase"/>
    <property type="match status" value="1"/>
</dbReference>
<evidence type="ECO:0000256" key="1">
    <source>
        <dbReference type="ARBA" id="ARBA00004496"/>
    </source>
</evidence>
<dbReference type="Pfam" id="PF01300">
    <property type="entry name" value="Sua5_yciO_yrdC"/>
    <property type="match status" value="1"/>
</dbReference>
<evidence type="ECO:0000256" key="5">
    <source>
        <dbReference type="ARBA" id="ARBA00022490"/>
    </source>
</evidence>
<feature type="domain" description="YrdC-like" evidence="16">
    <location>
        <begin position="38"/>
        <end position="233"/>
    </location>
</feature>
<sequence>MAKPVYTDDLSTQVIKVDQDSIHFSPEGKLSFTDTSTENALIKAAKILQQPGGVVAFPTETVYGLGGSSLCTESVKAIYAAKHRPADNPLISHISSIEMLRSKLLAPGQEIPEVYKPLIEKFWPGPLTIVLPVGDSNKSPISPAVTAHGPTFTVRMPVHPIARALISISGIPIAAPSANASTRPSPTQAAHVYHDLKGRIPLIIDGGACDVGLESTVVDGTVDPPMLLRPGGVPMEKIKEVGGPFWQKIIHVKKGGGEKNEPVRTPGMKYRHYSPTAQVVMFLNSGNGTDATHNYIAEHRLNGKKIALLRSKRFVEPEDGVFQVVRDLGRSGKAIQKNMFAELREVDELGVDYIFVEGVPEDHEGLAIMNRLTKASSVIVDGGKETIRGRD</sequence>
<evidence type="ECO:0000313" key="18">
    <source>
        <dbReference type="Proteomes" id="UP000568158"/>
    </source>
</evidence>
<dbReference type="GO" id="GO:0006450">
    <property type="term" value="P:regulation of translational fidelity"/>
    <property type="evidence" value="ECO:0007669"/>
    <property type="project" value="TreeGrafter"/>
</dbReference>
<feature type="binding site" evidence="15">
    <location>
        <position position="93"/>
    </location>
    <ligand>
        <name>L-threonine</name>
        <dbReference type="ChEBI" id="CHEBI:57926"/>
    </ligand>
</feature>
<evidence type="ECO:0000256" key="6">
    <source>
        <dbReference type="ARBA" id="ARBA00022679"/>
    </source>
</evidence>
<dbReference type="Gene3D" id="3.40.50.11030">
    <property type="entry name" value="Threonylcarbamoyl-AMP synthase, C-terminal domain"/>
    <property type="match status" value="1"/>
</dbReference>
<feature type="binding site" evidence="15">
    <location>
        <position position="151"/>
    </location>
    <ligand>
        <name>ATP</name>
        <dbReference type="ChEBI" id="CHEBI:30616"/>
    </ligand>
</feature>
<keyword evidence="8 14" id="KW-0548">Nucleotidyltransferase</keyword>
<dbReference type="Pfam" id="PF03481">
    <property type="entry name" value="Sua5_C"/>
    <property type="match status" value="1"/>
</dbReference>